<evidence type="ECO:0000313" key="7">
    <source>
        <dbReference type="EMBL" id="KAH7376043.1"/>
    </source>
</evidence>
<name>A0A8K0TPI2_9PEZI</name>
<dbReference type="AlphaFoldDB" id="A0A8K0TPI2"/>
<keyword evidence="2 6" id="KW-0812">Transmembrane</keyword>
<keyword evidence="3 6" id="KW-1133">Transmembrane helix</keyword>
<proteinExistence type="predicted"/>
<evidence type="ECO:0000256" key="3">
    <source>
        <dbReference type="ARBA" id="ARBA00022989"/>
    </source>
</evidence>
<dbReference type="PANTHER" id="PTHR31465:SF9">
    <property type="entry name" value="SPHINGOID LONG-CHAIN BASE TRANSPORTER RSB1"/>
    <property type="match status" value="1"/>
</dbReference>
<evidence type="ECO:0000256" key="2">
    <source>
        <dbReference type="ARBA" id="ARBA00022692"/>
    </source>
</evidence>
<gene>
    <name evidence="7" type="ORF">B0T11DRAFT_323990</name>
</gene>
<feature type="transmembrane region" description="Helical" evidence="6">
    <location>
        <begin position="129"/>
        <end position="152"/>
    </location>
</feature>
<keyword evidence="8" id="KW-1185">Reference proteome</keyword>
<dbReference type="EMBL" id="JAGPXD010000001">
    <property type="protein sequence ID" value="KAH7376043.1"/>
    <property type="molecule type" value="Genomic_DNA"/>
</dbReference>
<feature type="transmembrane region" description="Helical" evidence="6">
    <location>
        <begin position="172"/>
        <end position="194"/>
    </location>
</feature>
<keyword evidence="4 6" id="KW-0472">Membrane</keyword>
<evidence type="ECO:0000256" key="5">
    <source>
        <dbReference type="SAM" id="MobiDB-lite"/>
    </source>
</evidence>
<dbReference type="GO" id="GO:0000324">
    <property type="term" value="C:fungal-type vacuole"/>
    <property type="evidence" value="ECO:0007669"/>
    <property type="project" value="TreeGrafter"/>
</dbReference>
<comment type="caution">
    <text evidence="7">The sequence shown here is derived from an EMBL/GenBank/DDBJ whole genome shotgun (WGS) entry which is preliminary data.</text>
</comment>
<reference evidence="7" key="1">
    <citation type="journal article" date="2021" name="Nat. Commun.">
        <title>Genetic determinants of endophytism in the Arabidopsis root mycobiome.</title>
        <authorList>
            <person name="Mesny F."/>
            <person name="Miyauchi S."/>
            <person name="Thiergart T."/>
            <person name="Pickel B."/>
            <person name="Atanasova L."/>
            <person name="Karlsson M."/>
            <person name="Huettel B."/>
            <person name="Barry K.W."/>
            <person name="Haridas S."/>
            <person name="Chen C."/>
            <person name="Bauer D."/>
            <person name="Andreopoulos W."/>
            <person name="Pangilinan J."/>
            <person name="LaButti K."/>
            <person name="Riley R."/>
            <person name="Lipzen A."/>
            <person name="Clum A."/>
            <person name="Drula E."/>
            <person name="Henrissat B."/>
            <person name="Kohler A."/>
            <person name="Grigoriev I.V."/>
            <person name="Martin F.M."/>
            <person name="Hacquard S."/>
        </authorList>
    </citation>
    <scope>NUCLEOTIDE SEQUENCE</scope>
    <source>
        <strain evidence="7">MPI-CAGE-AT-0016</strain>
    </source>
</reference>
<comment type="subcellular location">
    <subcellularLocation>
        <location evidence="1">Membrane</location>
        <topology evidence="1">Multi-pass membrane protein</topology>
    </subcellularLocation>
</comment>
<feature type="transmembrane region" description="Helical" evidence="6">
    <location>
        <begin position="94"/>
        <end position="117"/>
    </location>
</feature>
<feature type="region of interest" description="Disordered" evidence="5">
    <location>
        <begin position="316"/>
        <end position="396"/>
    </location>
</feature>
<evidence type="ECO:0000256" key="1">
    <source>
        <dbReference type="ARBA" id="ARBA00004141"/>
    </source>
</evidence>
<feature type="transmembrane region" description="Helical" evidence="6">
    <location>
        <begin position="55"/>
        <end position="74"/>
    </location>
</feature>
<protein>
    <submittedName>
        <fullName evidence="7">RTA1 like protein-domain-containing protein</fullName>
    </submittedName>
</protein>
<dbReference type="PANTHER" id="PTHR31465">
    <property type="entry name" value="PROTEIN RTA1-RELATED"/>
    <property type="match status" value="1"/>
</dbReference>
<evidence type="ECO:0000313" key="8">
    <source>
        <dbReference type="Proteomes" id="UP000813385"/>
    </source>
</evidence>
<dbReference type="OrthoDB" id="4521223at2759"/>
<dbReference type="InterPro" id="IPR007568">
    <property type="entry name" value="RTA1"/>
</dbReference>
<dbReference type="Pfam" id="PF04479">
    <property type="entry name" value="RTA1"/>
    <property type="match status" value="1"/>
</dbReference>
<evidence type="ECO:0000256" key="6">
    <source>
        <dbReference type="SAM" id="Phobius"/>
    </source>
</evidence>
<evidence type="ECO:0000256" key="4">
    <source>
        <dbReference type="ARBA" id="ARBA00023136"/>
    </source>
</evidence>
<dbReference type="GO" id="GO:0005886">
    <property type="term" value="C:plasma membrane"/>
    <property type="evidence" value="ECO:0007669"/>
    <property type="project" value="TreeGrafter"/>
</dbReference>
<sequence length="396" mass="42036">MVLRICTSLGDCKESATTSFFGHRPSLIAGFVFVAVAGLCLIANVGIALKTRRQWSFVISMSLACGMSVAGWIARYVGARDPWLMWPWVQSTSALSIAPIYIAIAIYPVLGVIVSTVGEEHSPLRVRTLTAGLVSSEIIALVLQVVGFGVAFHDVHRNTLNVNAETYVGARIVLAASALQLLTLLIAIALMLVISMRAIGARRSHGAASLAPTFLACAAAIVASMAVLAGRLGYRVALLSGGLRGALAQNWILFILFDGAAVAFVLVLLTVLHPSFFLVVGRAGSVQGRQGRFEKLHDAEDAALVERDDTRYAGAAGVPAPAYSDESTPASVPLQPMVFEPPRSYDPQPQEPSRYEPTRAGERRSLTPQPYETGDLSAATSRDTSPKPFGYGSGGL</sequence>
<feature type="transmembrane region" description="Helical" evidence="6">
    <location>
        <begin position="206"/>
        <end position="231"/>
    </location>
</feature>
<dbReference type="Proteomes" id="UP000813385">
    <property type="component" value="Unassembled WGS sequence"/>
</dbReference>
<organism evidence="7 8">
    <name type="scientific">Plectosphaerella cucumerina</name>
    <dbReference type="NCBI Taxonomy" id="40658"/>
    <lineage>
        <taxon>Eukaryota</taxon>
        <taxon>Fungi</taxon>
        <taxon>Dikarya</taxon>
        <taxon>Ascomycota</taxon>
        <taxon>Pezizomycotina</taxon>
        <taxon>Sordariomycetes</taxon>
        <taxon>Hypocreomycetidae</taxon>
        <taxon>Glomerellales</taxon>
        <taxon>Plectosphaerellaceae</taxon>
        <taxon>Plectosphaerella</taxon>
    </lineage>
</organism>
<feature type="transmembrane region" description="Helical" evidence="6">
    <location>
        <begin position="27"/>
        <end position="48"/>
    </location>
</feature>
<feature type="transmembrane region" description="Helical" evidence="6">
    <location>
        <begin position="251"/>
        <end position="272"/>
    </location>
</feature>
<feature type="compositionally biased region" description="Basic and acidic residues" evidence="5">
    <location>
        <begin position="353"/>
        <end position="365"/>
    </location>
</feature>
<accession>A0A8K0TPI2</accession>